<sequence length="100" mass="11545">MYQVFVYKPRKVLYGNKCASDYTQARGFEYVPVISDPTKHRNPLGVFFHNLWAKTAITFRCGLFWSVRTRRHIQQCRKSSGDFVGQIPAATDSLLFAQNP</sequence>
<keyword evidence="2" id="KW-1185">Reference proteome</keyword>
<evidence type="ECO:0000313" key="2">
    <source>
        <dbReference type="Proteomes" id="UP000199514"/>
    </source>
</evidence>
<dbReference type="STRING" id="927664.SAMN05421780_104130"/>
<accession>A0A1I1I625</accession>
<dbReference type="Proteomes" id="UP000199514">
    <property type="component" value="Unassembled WGS sequence"/>
</dbReference>
<gene>
    <name evidence="1" type="ORF">SAMN05421780_104130</name>
</gene>
<proteinExistence type="predicted"/>
<name>A0A1I1I625_9BACT</name>
<evidence type="ECO:0000313" key="1">
    <source>
        <dbReference type="EMBL" id="SFC28660.1"/>
    </source>
</evidence>
<dbReference type="AlphaFoldDB" id="A0A1I1I625"/>
<dbReference type="EMBL" id="FOLE01000004">
    <property type="protein sequence ID" value="SFC28660.1"/>
    <property type="molecule type" value="Genomic_DNA"/>
</dbReference>
<reference evidence="1 2" key="1">
    <citation type="submission" date="2016-10" db="EMBL/GenBank/DDBJ databases">
        <authorList>
            <person name="de Groot N.N."/>
        </authorList>
    </citation>
    <scope>NUCLEOTIDE SEQUENCE [LARGE SCALE GENOMIC DNA]</scope>
    <source>
        <strain evidence="1 2">DSM 6793</strain>
    </source>
</reference>
<protein>
    <submittedName>
        <fullName evidence="1">Uncharacterized protein</fullName>
    </submittedName>
</protein>
<organism evidence="1 2">
    <name type="scientific">Flexibacter flexilis DSM 6793</name>
    <dbReference type="NCBI Taxonomy" id="927664"/>
    <lineage>
        <taxon>Bacteria</taxon>
        <taxon>Pseudomonadati</taxon>
        <taxon>Bacteroidota</taxon>
        <taxon>Cytophagia</taxon>
        <taxon>Cytophagales</taxon>
        <taxon>Flexibacteraceae</taxon>
        <taxon>Flexibacter</taxon>
    </lineage>
</organism>